<evidence type="ECO:0000313" key="2">
    <source>
        <dbReference type="EMBL" id="VDK37018.1"/>
    </source>
</evidence>
<gene>
    <name evidence="2" type="ORF">TASK_LOCUS6601</name>
</gene>
<dbReference type="STRING" id="60517.A0A0R3W8C5"/>
<keyword evidence="1" id="KW-1133">Transmembrane helix</keyword>
<name>A0A0R3W8C5_TAEAS</name>
<sequence>MIVLPMLKLADNVFHQGTDSLSRDSQNYFPPLSSTQVTATANATASATIQVAHSTNAGHLSVNERLRTAETRLSHLEAYVSRLSSRLRGVEQQQALMGGLIIIYFGLKVVRSLVAALFK</sequence>
<protein>
    <submittedName>
        <fullName evidence="4">Miff domain-containing protein</fullName>
    </submittedName>
</protein>
<proteinExistence type="predicted"/>
<keyword evidence="3" id="KW-1185">Reference proteome</keyword>
<dbReference type="OrthoDB" id="6261177at2759"/>
<evidence type="ECO:0000256" key="1">
    <source>
        <dbReference type="SAM" id="Phobius"/>
    </source>
</evidence>
<accession>A0A0R3W8C5</accession>
<feature type="transmembrane region" description="Helical" evidence="1">
    <location>
        <begin position="95"/>
        <end position="118"/>
    </location>
</feature>
<keyword evidence="1" id="KW-0472">Membrane</keyword>
<dbReference type="WBParaSite" id="TASK_0000660001-mRNA-1">
    <property type="protein sequence ID" value="TASK_0000660001-mRNA-1"/>
    <property type="gene ID" value="TASK_0000660001"/>
</dbReference>
<organism evidence="4">
    <name type="scientific">Taenia asiatica</name>
    <name type="common">Asian tapeworm</name>
    <dbReference type="NCBI Taxonomy" id="60517"/>
    <lineage>
        <taxon>Eukaryota</taxon>
        <taxon>Metazoa</taxon>
        <taxon>Spiralia</taxon>
        <taxon>Lophotrochozoa</taxon>
        <taxon>Platyhelminthes</taxon>
        <taxon>Cestoda</taxon>
        <taxon>Eucestoda</taxon>
        <taxon>Cyclophyllidea</taxon>
        <taxon>Taeniidae</taxon>
        <taxon>Taenia</taxon>
    </lineage>
</organism>
<dbReference type="Proteomes" id="UP000282613">
    <property type="component" value="Unassembled WGS sequence"/>
</dbReference>
<evidence type="ECO:0000313" key="4">
    <source>
        <dbReference type="WBParaSite" id="TASK_0000660001-mRNA-1"/>
    </source>
</evidence>
<reference evidence="2 3" key="2">
    <citation type="submission" date="2018-11" db="EMBL/GenBank/DDBJ databases">
        <authorList>
            <consortium name="Pathogen Informatics"/>
        </authorList>
    </citation>
    <scope>NUCLEOTIDE SEQUENCE [LARGE SCALE GENOMIC DNA]</scope>
</reference>
<reference evidence="4" key="1">
    <citation type="submission" date="2017-02" db="UniProtKB">
        <authorList>
            <consortium name="WormBaseParasite"/>
        </authorList>
    </citation>
    <scope>IDENTIFICATION</scope>
</reference>
<dbReference type="AlphaFoldDB" id="A0A0R3W8C5"/>
<evidence type="ECO:0000313" key="3">
    <source>
        <dbReference type="Proteomes" id="UP000282613"/>
    </source>
</evidence>
<keyword evidence="1" id="KW-0812">Transmembrane</keyword>
<dbReference type="EMBL" id="UYRS01018517">
    <property type="protein sequence ID" value="VDK37018.1"/>
    <property type="molecule type" value="Genomic_DNA"/>
</dbReference>